<dbReference type="Proteomes" id="UP000250123">
    <property type="component" value="Chromosome SHEWBE"/>
</dbReference>
<keyword evidence="1" id="KW-1133">Transmembrane helix</keyword>
<evidence type="ECO:0000313" key="2">
    <source>
        <dbReference type="EMBL" id="SQH74601.1"/>
    </source>
</evidence>
<keyword evidence="1" id="KW-0472">Membrane</keyword>
<protein>
    <submittedName>
        <fullName evidence="2">Uncharacterized protein</fullName>
    </submittedName>
</protein>
<proteinExistence type="predicted"/>
<organism evidence="2 3">
    <name type="scientific">Shewanella benthica</name>
    <dbReference type="NCBI Taxonomy" id="43661"/>
    <lineage>
        <taxon>Bacteria</taxon>
        <taxon>Pseudomonadati</taxon>
        <taxon>Pseudomonadota</taxon>
        <taxon>Gammaproteobacteria</taxon>
        <taxon>Alteromonadales</taxon>
        <taxon>Shewanellaceae</taxon>
        <taxon>Shewanella</taxon>
    </lineage>
</organism>
<reference evidence="3" key="1">
    <citation type="submission" date="2018-06" db="EMBL/GenBank/DDBJ databases">
        <authorList>
            <person name="Cea G.-C."/>
            <person name="William W."/>
        </authorList>
    </citation>
    <scope>NUCLEOTIDE SEQUENCE [LARGE SCALE GENOMIC DNA]</scope>
    <source>
        <strain evidence="3">DB21MT-2</strain>
    </source>
</reference>
<feature type="transmembrane region" description="Helical" evidence="1">
    <location>
        <begin position="6"/>
        <end position="26"/>
    </location>
</feature>
<dbReference type="EMBL" id="LS483452">
    <property type="protein sequence ID" value="SQH74601.1"/>
    <property type="molecule type" value="Genomic_DNA"/>
</dbReference>
<evidence type="ECO:0000256" key="1">
    <source>
        <dbReference type="SAM" id="Phobius"/>
    </source>
</evidence>
<evidence type="ECO:0000313" key="3">
    <source>
        <dbReference type="Proteomes" id="UP000250123"/>
    </source>
</evidence>
<dbReference type="AlphaFoldDB" id="A0A330LXJ1"/>
<sequence length="51" mass="5943">MSHCDFMIIVVIMKLTLATIIAPKHFRIDSHSKNRVCMIYWASTIAYFIDP</sequence>
<gene>
    <name evidence="2" type="ORF">SHEWBE_0616</name>
</gene>
<keyword evidence="1" id="KW-0812">Transmembrane</keyword>
<name>A0A330LXJ1_9GAMM</name>
<accession>A0A330LXJ1</accession>
<dbReference type="KEGG" id="sbk:SHEWBE_0616"/>